<dbReference type="Proteomes" id="UP001371456">
    <property type="component" value="Unassembled WGS sequence"/>
</dbReference>
<dbReference type="Pfam" id="PF14363">
    <property type="entry name" value="AAA_assoc"/>
    <property type="match status" value="1"/>
</dbReference>
<dbReference type="InterPro" id="IPR025753">
    <property type="entry name" value="AAA_N_dom"/>
</dbReference>
<evidence type="ECO:0000313" key="2">
    <source>
        <dbReference type="EMBL" id="KAK6797137.1"/>
    </source>
</evidence>
<proteinExistence type="predicted"/>
<dbReference type="EMBL" id="JBANQN010000002">
    <property type="protein sequence ID" value="KAK6797137.1"/>
    <property type="molecule type" value="Genomic_DNA"/>
</dbReference>
<dbReference type="AlphaFoldDB" id="A0AAN8U791"/>
<name>A0AAN8U791_SOLBU</name>
<evidence type="ECO:0000313" key="3">
    <source>
        <dbReference type="Proteomes" id="UP001371456"/>
    </source>
</evidence>
<protein>
    <recommendedName>
        <fullName evidence="1">AAA-type ATPase N-terminal domain-containing protein</fullName>
    </recommendedName>
</protein>
<comment type="caution">
    <text evidence="2">The sequence shown here is derived from an EMBL/GenBank/DDBJ whole genome shotgun (WGS) entry which is preliminary data.</text>
</comment>
<organism evidence="2 3">
    <name type="scientific">Solanum bulbocastanum</name>
    <name type="common">Wild potato</name>
    <dbReference type="NCBI Taxonomy" id="147425"/>
    <lineage>
        <taxon>Eukaryota</taxon>
        <taxon>Viridiplantae</taxon>
        <taxon>Streptophyta</taxon>
        <taxon>Embryophyta</taxon>
        <taxon>Tracheophyta</taxon>
        <taxon>Spermatophyta</taxon>
        <taxon>Magnoliopsida</taxon>
        <taxon>eudicotyledons</taxon>
        <taxon>Gunneridae</taxon>
        <taxon>Pentapetalae</taxon>
        <taxon>asterids</taxon>
        <taxon>lamiids</taxon>
        <taxon>Solanales</taxon>
        <taxon>Solanaceae</taxon>
        <taxon>Solanoideae</taxon>
        <taxon>Solaneae</taxon>
        <taxon>Solanum</taxon>
    </lineage>
</organism>
<keyword evidence="3" id="KW-1185">Reference proteome</keyword>
<reference evidence="2 3" key="1">
    <citation type="submission" date="2024-02" db="EMBL/GenBank/DDBJ databases">
        <title>de novo genome assembly of Solanum bulbocastanum strain 11H21.</title>
        <authorList>
            <person name="Hosaka A.J."/>
        </authorList>
    </citation>
    <scope>NUCLEOTIDE SEQUENCE [LARGE SCALE GENOMIC DNA]</scope>
    <source>
        <tissue evidence="2">Young leaves</tissue>
    </source>
</reference>
<evidence type="ECO:0000259" key="1">
    <source>
        <dbReference type="Pfam" id="PF14363"/>
    </source>
</evidence>
<gene>
    <name evidence="2" type="ORF">RDI58_004839</name>
</gene>
<sequence length="133" mass="14685">MANYSKPHICQCLSRLSTARRSSTVMIIGERRKISMKFVGGDLGLAHGLIQLGLKLSDVVAISALNSKAYVAIERYLSKNSSIQAKRLKASVVKYGQSLVLSMDDHEEVTDDYEGAKVWWISSLKEANRPTIA</sequence>
<accession>A0AAN8U791</accession>
<feature type="domain" description="AAA-type ATPase N-terminal" evidence="1">
    <location>
        <begin position="66"/>
        <end position="122"/>
    </location>
</feature>